<sequence>MWLLGWQKTRENIEDIRSTLKAIDTDIDIGIIYDGVDKGMRHRLVSVACYYGQHYHCFALNQDLDQWIKFDDSNVKVR</sequence>
<gene>
    <name evidence="4" type="ORF">CBR_g34786</name>
</gene>
<name>A0A388LJA5_CHABU</name>
<dbReference type="Proteomes" id="UP000265515">
    <property type="component" value="Unassembled WGS sequence"/>
</dbReference>
<dbReference type="EMBL" id="BFEA01000406">
    <property type="protein sequence ID" value="GBG82410.1"/>
    <property type="molecule type" value="Genomic_DNA"/>
</dbReference>
<organism evidence="4 5">
    <name type="scientific">Chara braunii</name>
    <name type="common">Braun's stonewort</name>
    <dbReference type="NCBI Taxonomy" id="69332"/>
    <lineage>
        <taxon>Eukaryota</taxon>
        <taxon>Viridiplantae</taxon>
        <taxon>Streptophyta</taxon>
        <taxon>Charophyceae</taxon>
        <taxon>Charales</taxon>
        <taxon>Characeae</taxon>
        <taxon>Chara</taxon>
    </lineage>
</organism>
<keyword evidence="1" id="KW-0833">Ubl conjugation pathway</keyword>
<accession>A0A388LJA5</accession>
<dbReference type="OMA" id="YDSTTHA"/>
<evidence type="ECO:0000256" key="2">
    <source>
        <dbReference type="ARBA" id="ARBA00022801"/>
    </source>
</evidence>
<dbReference type="Gramene" id="GBG82410">
    <property type="protein sequence ID" value="GBG82410"/>
    <property type="gene ID" value="CBR_g34786"/>
</dbReference>
<keyword evidence="2" id="KW-0378">Hydrolase</keyword>
<dbReference type="InterPro" id="IPR001394">
    <property type="entry name" value="Peptidase_C19_UCH"/>
</dbReference>
<evidence type="ECO:0000313" key="5">
    <source>
        <dbReference type="Proteomes" id="UP000265515"/>
    </source>
</evidence>
<evidence type="ECO:0000313" key="4">
    <source>
        <dbReference type="EMBL" id="GBG82410.1"/>
    </source>
</evidence>
<evidence type="ECO:0000259" key="3">
    <source>
        <dbReference type="Pfam" id="PF00443"/>
    </source>
</evidence>
<dbReference type="SUPFAM" id="SSF54001">
    <property type="entry name" value="Cysteine proteinases"/>
    <property type="match status" value="1"/>
</dbReference>
<dbReference type="InterPro" id="IPR038765">
    <property type="entry name" value="Papain-like_cys_pep_sf"/>
</dbReference>
<dbReference type="GO" id="GO:0016579">
    <property type="term" value="P:protein deubiquitination"/>
    <property type="evidence" value="ECO:0007669"/>
    <property type="project" value="InterPro"/>
</dbReference>
<dbReference type="PANTHER" id="PTHR22975:SF9">
    <property type="entry name" value="ECHINUS SPLICE FORM 3"/>
    <property type="match status" value="1"/>
</dbReference>
<feature type="domain" description="Peptidase C19 ubiquitin carboxyl-terminal hydrolase" evidence="3">
    <location>
        <begin position="35"/>
        <end position="76"/>
    </location>
</feature>
<dbReference type="Gene3D" id="3.90.70.10">
    <property type="entry name" value="Cysteine proteinases"/>
    <property type="match status" value="1"/>
</dbReference>
<proteinExistence type="predicted"/>
<reference evidence="4 5" key="1">
    <citation type="journal article" date="2018" name="Cell">
        <title>The Chara Genome: Secondary Complexity and Implications for Plant Terrestrialization.</title>
        <authorList>
            <person name="Nishiyama T."/>
            <person name="Sakayama H."/>
            <person name="Vries J.D."/>
            <person name="Buschmann H."/>
            <person name="Saint-Marcoux D."/>
            <person name="Ullrich K.K."/>
            <person name="Haas F.B."/>
            <person name="Vanderstraeten L."/>
            <person name="Becker D."/>
            <person name="Lang D."/>
            <person name="Vosolsobe S."/>
            <person name="Rombauts S."/>
            <person name="Wilhelmsson P.K.I."/>
            <person name="Janitza P."/>
            <person name="Kern R."/>
            <person name="Heyl A."/>
            <person name="Rumpler F."/>
            <person name="Villalobos L.I.A.C."/>
            <person name="Clay J.M."/>
            <person name="Skokan R."/>
            <person name="Toyoda A."/>
            <person name="Suzuki Y."/>
            <person name="Kagoshima H."/>
            <person name="Schijlen E."/>
            <person name="Tajeshwar N."/>
            <person name="Catarino B."/>
            <person name="Hetherington A.J."/>
            <person name="Saltykova A."/>
            <person name="Bonnot C."/>
            <person name="Breuninger H."/>
            <person name="Symeonidi A."/>
            <person name="Radhakrishnan G.V."/>
            <person name="Van Nieuwerburgh F."/>
            <person name="Deforce D."/>
            <person name="Chang C."/>
            <person name="Karol K.G."/>
            <person name="Hedrich R."/>
            <person name="Ulvskov P."/>
            <person name="Glockner G."/>
            <person name="Delwiche C.F."/>
            <person name="Petrasek J."/>
            <person name="Van de Peer Y."/>
            <person name="Friml J."/>
            <person name="Beilby M."/>
            <person name="Dolan L."/>
            <person name="Kohara Y."/>
            <person name="Sugano S."/>
            <person name="Fujiyama A."/>
            <person name="Delaux P.-M."/>
            <person name="Quint M."/>
            <person name="TheiBen G."/>
            <person name="Hagemann M."/>
            <person name="Harholt J."/>
            <person name="Dunand C."/>
            <person name="Zachgo S."/>
            <person name="Langdale J."/>
            <person name="Maumus F."/>
            <person name="Straeten D.V.D."/>
            <person name="Gould S.B."/>
            <person name="Rensing S.A."/>
        </authorList>
    </citation>
    <scope>NUCLEOTIDE SEQUENCE [LARGE SCALE GENOMIC DNA]</scope>
    <source>
        <strain evidence="4 5">S276</strain>
    </source>
</reference>
<dbReference type="OrthoDB" id="205782at2759"/>
<dbReference type="STRING" id="69332.A0A388LJA5"/>
<protein>
    <recommendedName>
        <fullName evidence="3">Peptidase C19 ubiquitin carboxyl-terminal hydrolase domain-containing protein</fullName>
    </recommendedName>
</protein>
<comment type="caution">
    <text evidence="4">The sequence shown here is derived from an EMBL/GenBank/DDBJ whole genome shotgun (WGS) entry which is preliminary data.</text>
</comment>
<dbReference type="Pfam" id="PF00443">
    <property type="entry name" value="UCH"/>
    <property type="match status" value="1"/>
</dbReference>
<dbReference type="AlphaFoldDB" id="A0A388LJA5"/>
<dbReference type="PANTHER" id="PTHR22975">
    <property type="entry name" value="UBIQUITIN SPECIFIC PROTEINASE"/>
    <property type="match status" value="1"/>
</dbReference>
<evidence type="ECO:0000256" key="1">
    <source>
        <dbReference type="ARBA" id="ARBA00022786"/>
    </source>
</evidence>
<dbReference type="GO" id="GO:0004843">
    <property type="term" value="F:cysteine-type deubiquitinase activity"/>
    <property type="evidence" value="ECO:0007669"/>
    <property type="project" value="InterPro"/>
</dbReference>
<dbReference type="InterPro" id="IPR052398">
    <property type="entry name" value="Ubiquitin_hydrolase_53/54"/>
</dbReference>
<keyword evidence="5" id="KW-1185">Reference proteome</keyword>